<sequence>MNVIFMLNFSGTPGGGTGESPGQTISLISKPSSVHTPIFSQNPILLRFMTSSSTNFSVPSGLNSRSALPPFSLMLTIRKYLKKCSPLFHLISLLLLQLS</sequence>
<organism evidence="1 2">
    <name type="scientific">Stegodyphus mimosarum</name>
    <name type="common">African social velvet spider</name>
    <dbReference type="NCBI Taxonomy" id="407821"/>
    <lineage>
        <taxon>Eukaryota</taxon>
        <taxon>Metazoa</taxon>
        <taxon>Ecdysozoa</taxon>
        <taxon>Arthropoda</taxon>
        <taxon>Chelicerata</taxon>
        <taxon>Arachnida</taxon>
        <taxon>Araneae</taxon>
        <taxon>Araneomorphae</taxon>
        <taxon>Entelegynae</taxon>
        <taxon>Eresoidea</taxon>
        <taxon>Eresidae</taxon>
        <taxon>Stegodyphus</taxon>
    </lineage>
</organism>
<dbReference type="EMBL" id="KK115663">
    <property type="protein sequence ID" value="KFM65674.1"/>
    <property type="molecule type" value="Genomic_DNA"/>
</dbReference>
<evidence type="ECO:0000313" key="2">
    <source>
        <dbReference type="Proteomes" id="UP000054359"/>
    </source>
</evidence>
<evidence type="ECO:0000313" key="1">
    <source>
        <dbReference type="EMBL" id="KFM65674.1"/>
    </source>
</evidence>
<feature type="non-terminal residue" evidence="1">
    <location>
        <position position="99"/>
    </location>
</feature>
<accession>A0A087TKN5</accession>
<dbReference type="AlphaFoldDB" id="A0A087TKN5"/>
<reference evidence="1 2" key="1">
    <citation type="submission" date="2013-11" db="EMBL/GenBank/DDBJ databases">
        <title>Genome sequencing of Stegodyphus mimosarum.</title>
        <authorList>
            <person name="Bechsgaard J."/>
        </authorList>
    </citation>
    <scope>NUCLEOTIDE SEQUENCE [LARGE SCALE GENOMIC DNA]</scope>
</reference>
<protein>
    <submittedName>
        <fullName evidence="1">Uncharacterized protein</fullName>
    </submittedName>
</protein>
<name>A0A087TKN5_STEMI</name>
<dbReference type="Proteomes" id="UP000054359">
    <property type="component" value="Unassembled WGS sequence"/>
</dbReference>
<proteinExistence type="predicted"/>
<keyword evidence="2" id="KW-1185">Reference proteome</keyword>
<gene>
    <name evidence="1" type="ORF">X975_01905</name>
</gene>